<reference evidence="5" key="1">
    <citation type="journal article" date="2014" name="Nat. Commun.">
        <title>The tobacco genome sequence and its comparison with those of tomato and potato.</title>
        <authorList>
            <person name="Sierro N."/>
            <person name="Battey J.N."/>
            <person name="Ouadi S."/>
            <person name="Bakaher N."/>
            <person name="Bovet L."/>
            <person name="Willig A."/>
            <person name="Goepfert S."/>
            <person name="Peitsch M.C."/>
            <person name="Ivanov N.V."/>
        </authorList>
    </citation>
    <scope>NUCLEOTIDE SEQUENCE [LARGE SCALE GENOMIC DNA]</scope>
</reference>
<dbReference type="Pfam" id="PF00011">
    <property type="entry name" value="HSP20"/>
    <property type="match status" value="1"/>
</dbReference>
<dbReference type="RefSeq" id="XP_016475033.1">
    <property type="nucleotide sequence ID" value="XM_016619547.1"/>
</dbReference>
<dbReference type="RefSeq" id="XP_016475033.1">
    <property type="nucleotide sequence ID" value="XM_016619547.2"/>
</dbReference>
<dbReference type="OrthoDB" id="1431247at2759"/>
<evidence type="ECO:0000256" key="1">
    <source>
        <dbReference type="ARBA" id="ARBA00023016"/>
    </source>
</evidence>
<dbReference type="GO" id="GO:0009408">
    <property type="term" value="P:response to heat"/>
    <property type="evidence" value="ECO:0000318"/>
    <property type="project" value="GO_Central"/>
</dbReference>
<evidence type="ECO:0000256" key="2">
    <source>
        <dbReference type="PROSITE-ProRule" id="PRU00285"/>
    </source>
</evidence>
<gene>
    <name evidence="6" type="primary">LOC107796741</name>
</gene>
<dbReference type="InterPro" id="IPR008978">
    <property type="entry name" value="HSP20-like_chaperone"/>
</dbReference>
<organism evidence="5 6">
    <name type="scientific">Nicotiana tabacum</name>
    <name type="common">Common tobacco</name>
    <dbReference type="NCBI Taxonomy" id="4097"/>
    <lineage>
        <taxon>Eukaryota</taxon>
        <taxon>Viridiplantae</taxon>
        <taxon>Streptophyta</taxon>
        <taxon>Embryophyta</taxon>
        <taxon>Tracheophyta</taxon>
        <taxon>Spermatophyta</taxon>
        <taxon>Magnoliopsida</taxon>
        <taxon>eudicotyledons</taxon>
        <taxon>Gunneridae</taxon>
        <taxon>Pentapetalae</taxon>
        <taxon>asterids</taxon>
        <taxon>lamiids</taxon>
        <taxon>Solanales</taxon>
        <taxon>Solanaceae</taxon>
        <taxon>Nicotianoideae</taxon>
        <taxon>Nicotianeae</taxon>
        <taxon>Nicotiana</taxon>
    </lineage>
</organism>
<dbReference type="GO" id="GO:0042542">
    <property type="term" value="P:response to hydrogen peroxide"/>
    <property type="evidence" value="ECO:0000318"/>
    <property type="project" value="GO_Central"/>
</dbReference>
<evidence type="ECO:0000313" key="5">
    <source>
        <dbReference type="Proteomes" id="UP000790787"/>
    </source>
</evidence>
<dbReference type="PANTHER" id="PTHR11527">
    <property type="entry name" value="HEAT-SHOCK PROTEIN 20 FAMILY MEMBER"/>
    <property type="match status" value="1"/>
</dbReference>
<proteinExistence type="inferred from homology"/>
<dbReference type="GeneID" id="107796741"/>
<reference evidence="6" key="2">
    <citation type="submission" date="2025-08" db="UniProtKB">
        <authorList>
            <consortium name="RefSeq"/>
        </authorList>
    </citation>
    <scope>IDENTIFICATION</scope>
    <source>
        <tissue evidence="6">Leaf</tissue>
    </source>
</reference>
<keyword evidence="5" id="KW-1185">Reference proteome</keyword>
<name>A0A1S4AEZ8_TOBAC</name>
<dbReference type="PaxDb" id="4097-A0A1S4AEZ8"/>
<dbReference type="Gene3D" id="2.60.40.790">
    <property type="match status" value="1"/>
</dbReference>
<sequence length="160" mass="18370">MSLSSQLLLDHPLLFGLREASGYCDMDWKETPEAHIFKFDLPGLTKEDVKLELHNDRVVRLITQGKNENNSNNTGVRWHCKERTEIGNLCRKFRLPDDALVHQIKASMRDGVLVVTVLKDQRKFKKNKHNKIVDICTCDDDANASPNSPKGISRFFCYRA</sequence>
<dbReference type="AlphaFoldDB" id="A0A1S4AEZ8"/>
<dbReference type="GO" id="GO:0051259">
    <property type="term" value="P:protein complex oligomerization"/>
    <property type="evidence" value="ECO:0000318"/>
    <property type="project" value="GO_Central"/>
</dbReference>
<dbReference type="GO" id="GO:0009651">
    <property type="term" value="P:response to salt stress"/>
    <property type="evidence" value="ECO:0000318"/>
    <property type="project" value="GO_Central"/>
</dbReference>
<evidence type="ECO:0000313" key="6">
    <source>
        <dbReference type="RefSeq" id="XP_016475033.1"/>
    </source>
</evidence>
<dbReference type="InterPro" id="IPR031107">
    <property type="entry name" value="Small_HSP"/>
</dbReference>
<dbReference type="OMA" id="TWHCRER"/>
<protein>
    <submittedName>
        <fullName evidence="6">18.1 kDa class I heat shock protein-like</fullName>
    </submittedName>
</protein>
<dbReference type="Proteomes" id="UP000790787">
    <property type="component" value="Chromosome 8"/>
</dbReference>
<dbReference type="InterPro" id="IPR002068">
    <property type="entry name" value="A-crystallin/Hsp20_dom"/>
</dbReference>
<dbReference type="GO" id="GO:0051082">
    <property type="term" value="F:unfolded protein binding"/>
    <property type="evidence" value="ECO:0000318"/>
    <property type="project" value="GO_Central"/>
</dbReference>
<dbReference type="KEGG" id="nta:107796741"/>
<feature type="domain" description="SHSP" evidence="4">
    <location>
        <begin position="17"/>
        <end position="136"/>
    </location>
</feature>
<comment type="similarity">
    <text evidence="2 3">Belongs to the small heat shock protein (HSP20) family.</text>
</comment>
<dbReference type="PROSITE" id="PS01031">
    <property type="entry name" value="SHSP"/>
    <property type="match status" value="1"/>
</dbReference>
<dbReference type="GO" id="GO:0006457">
    <property type="term" value="P:protein folding"/>
    <property type="evidence" value="ECO:0000318"/>
    <property type="project" value="GO_Central"/>
</dbReference>
<dbReference type="SMR" id="A0A1S4AEZ8"/>
<dbReference type="STRING" id="4097.A0A1S4AEZ8"/>
<keyword evidence="1" id="KW-0346">Stress response</keyword>
<dbReference type="SUPFAM" id="SSF49764">
    <property type="entry name" value="HSP20-like chaperones"/>
    <property type="match status" value="1"/>
</dbReference>
<evidence type="ECO:0000259" key="4">
    <source>
        <dbReference type="PROSITE" id="PS01031"/>
    </source>
</evidence>
<accession>A0A1S4AEZ8</accession>
<evidence type="ECO:0000256" key="3">
    <source>
        <dbReference type="RuleBase" id="RU003616"/>
    </source>
</evidence>